<gene>
    <name evidence="1" type="ORF">DARMORV10_A07P11360.1</name>
</gene>
<organism evidence="1">
    <name type="scientific">Brassica napus</name>
    <name type="common">Rape</name>
    <dbReference type="NCBI Taxonomy" id="3708"/>
    <lineage>
        <taxon>Eukaryota</taxon>
        <taxon>Viridiplantae</taxon>
        <taxon>Streptophyta</taxon>
        <taxon>Embryophyta</taxon>
        <taxon>Tracheophyta</taxon>
        <taxon>Spermatophyta</taxon>
        <taxon>Magnoliopsida</taxon>
        <taxon>eudicotyledons</taxon>
        <taxon>Gunneridae</taxon>
        <taxon>Pentapetalae</taxon>
        <taxon>rosids</taxon>
        <taxon>malvids</taxon>
        <taxon>Brassicales</taxon>
        <taxon>Brassicaceae</taxon>
        <taxon>Brassiceae</taxon>
        <taxon>Brassica</taxon>
    </lineage>
</organism>
<sequence length="58" mass="6431">PSLVSSGGLDNIGADPFVLCLAGFINRFTFRWCRSCLVSCRVYVLSILHICCLVYDSE</sequence>
<dbReference type="AlphaFoldDB" id="A0A816YQI7"/>
<dbReference type="EMBL" id="HG994361">
    <property type="protein sequence ID" value="CAF2160319.1"/>
    <property type="molecule type" value="Genomic_DNA"/>
</dbReference>
<evidence type="ECO:0000313" key="1">
    <source>
        <dbReference type="EMBL" id="CAF2160319.1"/>
    </source>
</evidence>
<reference evidence="1" key="1">
    <citation type="submission" date="2021-01" db="EMBL/GenBank/DDBJ databases">
        <authorList>
            <consortium name="Genoscope - CEA"/>
            <person name="William W."/>
        </authorList>
    </citation>
    <scope>NUCLEOTIDE SEQUENCE</scope>
</reference>
<name>A0A816YQI7_BRANA</name>
<proteinExistence type="predicted"/>
<protein>
    <submittedName>
        <fullName evidence="1">(rape) hypothetical protein</fullName>
    </submittedName>
</protein>
<dbReference type="Proteomes" id="UP001295469">
    <property type="component" value="Chromosome A07"/>
</dbReference>
<accession>A0A816YQI7</accession>
<feature type="non-terminal residue" evidence="1">
    <location>
        <position position="1"/>
    </location>
</feature>